<reference evidence="3 4" key="1">
    <citation type="journal article" date="2016" name="Nat. Commun.">
        <title>Thousands of microbial genomes shed light on interconnected biogeochemical processes in an aquifer system.</title>
        <authorList>
            <person name="Anantharaman K."/>
            <person name="Brown C.T."/>
            <person name="Hug L.A."/>
            <person name="Sharon I."/>
            <person name="Castelle C.J."/>
            <person name="Probst A.J."/>
            <person name="Thomas B.C."/>
            <person name="Singh A."/>
            <person name="Wilkins M.J."/>
            <person name="Karaoz U."/>
            <person name="Brodie E.L."/>
            <person name="Williams K.H."/>
            <person name="Hubbard S.S."/>
            <person name="Banfield J.F."/>
        </authorList>
    </citation>
    <scope>NUCLEOTIDE SEQUENCE [LARGE SCALE GENOMIC DNA]</scope>
</reference>
<dbReference type="EMBL" id="MEWU01000008">
    <property type="protein sequence ID" value="OGC83867.1"/>
    <property type="molecule type" value="Genomic_DNA"/>
</dbReference>
<evidence type="ECO:0000313" key="3">
    <source>
        <dbReference type="EMBL" id="OGC83867.1"/>
    </source>
</evidence>
<dbReference type="Pfam" id="PF12705">
    <property type="entry name" value="PDDEXK_1"/>
    <property type="match status" value="1"/>
</dbReference>
<name>A0A1F4XQ58_9BACT</name>
<organism evidence="3 4">
    <name type="scientific">Candidatus Adlerbacteria bacterium RIFCSPHIGHO2_02_FULL_52_17</name>
    <dbReference type="NCBI Taxonomy" id="1797240"/>
    <lineage>
        <taxon>Bacteria</taxon>
        <taxon>Candidatus Adleribacteriota</taxon>
    </lineage>
</organism>
<sequence length="278" mass="31640">MSIYYKPERKPDWNYGGPKWRLSRSKIALFLECPRCFYIDNKLGHARPPGYPFNLNTAVDTLLKKEFDVHRAGGSTHPLMQAYGVDAIPYNHAEINIWRENFKGIECKHAATGFTVSGAVDDVWINPKGELIVVDYKATSKDEKIESLDKDWHDGYKRQMEIYQWLLRQKGFTVSDTGYFVYANASKDRDAFDGKLEFDVTLIPYTGSTSWVEGTLADIHTCLEGSELPQTGADCDYCTYRDVVGNTLSVHSTNKEKGEKQVRKHVTKKDGTKTAQLF</sequence>
<accession>A0A1F4XQ58</accession>
<protein>
    <recommendedName>
        <fullName evidence="2">PD-(D/E)XK endonuclease-like domain-containing protein</fullName>
    </recommendedName>
</protein>
<dbReference type="InterPro" id="IPR038726">
    <property type="entry name" value="PDDEXK_AddAB-type"/>
</dbReference>
<feature type="region of interest" description="Disordered" evidence="1">
    <location>
        <begin position="252"/>
        <end position="278"/>
    </location>
</feature>
<dbReference type="Gene3D" id="3.90.320.10">
    <property type="match status" value="1"/>
</dbReference>
<proteinExistence type="predicted"/>
<comment type="caution">
    <text evidence="3">The sequence shown here is derived from an EMBL/GenBank/DDBJ whole genome shotgun (WGS) entry which is preliminary data.</text>
</comment>
<dbReference type="STRING" id="1797240.A3D68_01525"/>
<gene>
    <name evidence="3" type="ORF">A3D68_01525</name>
</gene>
<dbReference type="AlphaFoldDB" id="A0A1F4XQ58"/>
<evidence type="ECO:0000259" key="2">
    <source>
        <dbReference type="Pfam" id="PF12705"/>
    </source>
</evidence>
<feature type="domain" description="PD-(D/E)XK endonuclease-like" evidence="2">
    <location>
        <begin position="104"/>
        <end position="243"/>
    </location>
</feature>
<dbReference type="Proteomes" id="UP000177564">
    <property type="component" value="Unassembled WGS sequence"/>
</dbReference>
<dbReference type="InterPro" id="IPR011604">
    <property type="entry name" value="PDDEXK-like_dom_sf"/>
</dbReference>
<evidence type="ECO:0000313" key="4">
    <source>
        <dbReference type="Proteomes" id="UP000177564"/>
    </source>
</evidence>
<evidence type="ECO:0000256" key="1">
    <source>
        <dbReference type="SAM" id="MobiDB-lite"/>
    </source>
</evidence>